<organism evidence="3 4">
    <name type="scientific">Macrosiphum euphorbiae</name>
    <name type="common">potato aphid</name>
    <dbReference type="NCBI Taxonomy" id="13131"/>
    <lineage>
        <taxon>Eukaryota</taxon>
        <taxon>Metazoa</taxon>
        <taxon>Ecdysozoa</taxon>
        <taxon>Arthropoda</taxon>
        <taxon>Hexapoda</taxon>
        <taxon>Insecta</taxon>
        <taxon>Pterygota</taxon>
        <taxon>Neoptera</taxon>
        <taxon>Paraneoptera</taxon>
        <taxon>Hemiptera</taxon>
        <taxon>Sternorrhyncha</taxon>
        <taxon>Aphidomorpha</taxon>
        <taxon>Aphidoidea</taxon>
        <taxon>Aphididae</taxon>
        <taxon>Macrosiphini</taxon>
        <taxon>Macrosiphum</taxon>
    </lineage>
</organism>
<dbReference type="EMBL" id="CARXXK010001238">
    <property type="protein sequence ID" value="CAI6374647.1"/>
    <property type="molecule type" value="Genomic_DNA"/>
</dbReference>
<dbReference type="InterPro" id="IPR000626">
    <property type="entry name" value="Ubiquitin-like_dom"/>
</dbReference>
<accession>A0AAV0Y3S5</accession>
<keyword evidence="4" id="KW-1185">Reference proteome</keyword>
<comment type="caution">
    <text evidence="3">The sequence shown here is derived from an EMBL/GenBank/DDBJ whole genome shotgun (WGS) entry which is preliminary data.</text>
</comment>
<dbReference type="Proteomes" id="UP001160148">
    <property type="component" value="Unassembled WGS sequence"/>
</dbReference>
<dbReference type="AlphaFoldDB" id="A0AAV0Y3S5"/>
<dbReference type="SUPFAM" id="SSF54236">
    <property type="entry name" value="Ubiquitin-like"/>
    <property type="match status" value="1"/>
</dbReference>
<dbReference type="Pfam" id="PF11976">
    <property type="entry name" value="Rad60-SLD"/>
    <property type="match status" value="1"/>
</dbReference>
<dbReference type="InterPro" id="IPR029071">
    <property type="entry name" value="Ubiquitin-like_domsf"/>
</dbReference>
<feature type="domain" description="Ubiquitin-like" evidence="2">
    <location>
        <begin position="14"/>
        <end position="92"/>
    </location>
</feature>
<evidence type="ECO:0000256" key="1">
    <source>
        <dbReference type="ARBA" id="ARBA00009185"/>
    </source>
</evidence>
<dbReference type="PROSITE" id="PS50053">
    <property type="entry name" value="UBIQUITIN_2"/>
    <property type="match status" value="1"/>
</dbReference>
<reference evidence="3 4" key="1">
    <citation type="submission" date="2023-01" db="EMBL/GenBank/DDBJ databases">
        <authorList>
            <person name="Whitehead M."/>
        </authorList>
    </citation>
    <scope>NUCLEOTIDE SEQUENCE [LARGE SCALE GENOMIC DNA]</scope>
</reference>
<proteinExistence type="inferred from homology"/>
<dbReference type="InterPro" id="IPR022617">
    <property type="entry name" value="Rad60/SUMO-like_dom"/>
</dbReference>
<dbReference type="PANTHER" id="PTHR10562">
    <property type="entry name" value="SMALL UBIQUITIN-RELATED MODIFIER"/>
    <property type="match status" value="1"/>
</dbReference>
<comment type="similarity">
    <text evidence="1">Belongs to the ubiquitin family. SUMO subfamily.</text>
</comment>
<protein>
    <recommendedName>
        <fullName evidence="2">Ubiquitin-like domain-containing protein</fullName>
    </recommendedName>
</protein>
<name>A0AAV0Y3S5_9HEMI</name>
<dbReference type="Gene3D" id="3.10.20.90">
    <property type="entry name" value="Phosphatidylinositol 3-kinase Catalytic Subunit, Chain A, domain 1"/>
    <property type="match status" value="1"/>
</dbReference>
<evidence type="ECO:0000313" key="4">
    <source>
        <dbReference type="Proteomes" id="UP001160148"/>
    </source>
</evidence>
<evidence type="ECO:0000313" key="3">
    <source>
        <dbReference type="EMBL" id="CAI6374647.1"/>
    </source>
</evidence>
<sequence length="114" mass="12726">MASMNGDDAPEECLFLRVQAENNSTLKGIKNILFKIRKNSTLINLMEAYCERSGLDVGAVKFLFNNHTITDLDTPASLKMENNDTIKVLSKRIVCKLCKQSSCLELQPNDSSNI</sequence>
<evidence type="ECO:0000259" key="2">
    <source>
        <dbReference type="PROSITE" id="PS50053"/>
    </source>
</evidence>
<gene>
    <name evidence="3" type="ORF">MEUPH1_LOCUS28250</name>
</gene>